<name>A0A4R7JU90_9GAMM</name>
<dbReference type="NCBIfam" id="NF004167">
    <property type="entry name" value="PRK05632.1"/>
    <property type="match status" value="1"/>
</dbReference>
<dbReference type="Pfam" id="PF13500">
    <property type="entry name" value="AAA_26"/>
    <property type="match status" value="1"/>
</dbReference>
<comment type="domain">
    <text evidence="12">The N-terminal region seems to be important for proper quaternary structure. The C-terminal region contains the substrate-binding site.</text>
</comment>
<dbReference type="RefSeq" id="WP_133735980.1">
    <property type="nucleotide sequence ID" value="NZ_SOAX01000003.1"/>
</dbReference>
<evidence type="ECO:0000256" key="2">
    <source>
        <dbReference type="ARBA" id="ARBA00004989"/>
    </source>
</evidence>
<dbReference type="CDD" id="cd03109">
    <property type="entry name" value="DTBS"/>
    <property type="match status" value="1"/>
</dbReference>
<dbReference type="Gene3D" id="3.40.50.10950">
    <property type="match status" value="1"/>
</dbReference>
<gene>
    <name evidence="15" type="ORF">DES49_1726</name>
</gene>
<keyword evidence="9 12" id="KW-0808">Transferase</keyword>
<dbReference type="GO" id="GO:0008959">
    <property type="term" value="F:phosphate acetyltransferase activity"/>
    <property type="evidence" value="ECO:0007669"/>
    <property type="project" value="UniProtKB-EC"/>
</dbReference>
<evidence type="ECO:0000256" key="12">
    <source>
        <dbReference type="PIRNR" id="PIRNR006107"/>
    </source>
</evidence>
<dbReference type="Pfam" id="PF01515">
    <property type="entry name" value="PTA_PTB"/>
    <property type="match status" value="1"/>
</dbReference>
<evidence type="ECO:0000313" key="15">
    <source>
        <dbReference type="EMBL" id="TDT41625.1"/>
    </source>
</evidence>
<dbReference type="InterPro" id="IPR050500">
    <property type="entry name" value="Phos_Acetyltrans/Butyryltrans"/>
</dbReference>
<dbReference type="NCBIfam" id="TIGR00651">
    <property type="entry name" value="pta"/>
    <property type="match status" value="1"/>
</dbReference>
<dbReference type="InterPro" id="IPR027417">
    <property type="entry name" value="P-loop_NTPase"/>
</dbReference>
<dbReference type="InterPro" id="IPR004614">
    <property type="entry name" value="P_AcTrfase"/>
</dbReference>
<protein>
    <recommendedName>
        <fullName evidence="7 12">Phosphate acetyltransferase</fullName>
        <ecNumber evidence="6 12">2.3.1.8</ecNumber>
    </recommendedName>
    <alternativeName>
        <fullName evidence="11 12">Phosphotransacetylase</fullName>
    </alternativeName>
</protein>
<organism evidence="15 16">
    <name type="scientific">Halospina denitrificans</name>
    <dbReference type="NCBI Taxonomy" id="332522"/>
    <lineage>
        <taxon>Bacteria</taxon>
        <taxon>Pseudomonadati</taxon>
        <taxon>Pseudomonadota</taxon>
        <taxon>Gammaproteobacteria</taxon>
        <taxon>Halospina</taxon>
    </lineage>
</organism>
<evidence type="ECO:0000256" key="6">
    <source>
        <dbReference type="ARBA" id="ARBA00012707"/>
    </source>
</evidence>
<comment type="similarity">
    <text evidence="3 12">In the C-terminal section; belongs to the phosphate acetyltransferase and butyryltransferase family.</text>
</comment>
<accession>A0A4R7JU90</accession>
<evidence type="ECO:0000256" key="4">
    <source>
        <dbReference type="ARBA" id="ARBA00009786"/>
    </source>
</evidence>
<comment type="similarity">
    <text evidence="4 12">In the N-terminal section; belongs to the CobB/CobQ family.</text>
</comment>
<keyword evidence="8 12" id="KW-0963">Cytoplasm</keyword>
<dbReference type="InterPro" id="IPR010766">
    <property type="entry name" value="DRTGG"/>
</dbReference>
<dbReference type="PANTHER" id="PTHR43356">
    <property type="entry name" value="PHOSPHATE ACETYLTRANSFERASE"/>
    <property type="match status" value="1"/>
</dbReference>
<evidence type="ECO:0000256" key="8">
    <source>
        <dbReference type="ARBA" id="ARBA00022490"/>
    </source>
</evidence>
<evidence type="ECO:0000313" key="16">
    <source>
        <dbReference type="Proteomes" id="UP000295830"/>
    </source>
</evidence>
<dbReference type="PANTHER" id="PTHR43356:SF3">
    <property type="entry name" value="PHOSPHATE ACETYLTRANSFERASE"/>
    <property type="match status" value="1"/>
</dbReference>
<keyword evidence="16" id="KW-1185">Reference proteome</keyword>
<comment type="pathway">
    <text evidence="2 12">Metabolic intermediate biosynthesis; acetyl-CoA biosynthesis; acetyl-CoA from acetate: step 2/2.</text>
</comment>
<dbReference type="InterPro" id="IPR016475">
    <property type="entry name" value="P-Actrans_bac"/>
</dbReference>
<comment type="catalytic activity">
    <reaction evidence="12">
        <text>acetyl-CoA + phosphate = acetyl phosphate + CoA</text>
        <dbReference type="Rhea" id="RHEA:19521"/>
        <dbReference type="ChEBI" id="CHEBI:22191"/>
        <dbReference type="ChEBI" id="CHEBI:43474"/>
        <dbReference type="ChEBI" id="CHEBI:57287"/>
        <dbReference type="ChEBI" id="CHEBI:57288"/>
        <dbReference type="EC" id="2.3.1.8"/>
    </reaction>
</comment>
<comment type="function">
    <text evidence="12">Involved in acetate metabolism.</text>
</comment>
<keyword evidence="10 12" id="KW-0012">Acyltransferase</keyword>
<dbReference type="Gene3D" id="3.40.50.300">
    <property type="entry name" value="P-loop containing nucleotide triphosphate hydrolases"/>
    <property type="match status" value="1"/>
</dbReference>
<evidence type="ECO:0000256" key="9">
    <source>
        <dbReference type="ARBA" id="ARBA00022679"/>
    </source>
</evidence>
<comment type="subcellular location">
    <subcellularLocation>
        <location evidence="1 12">Cytoplasm</location>
    </subcellularLocation>
</comment>
<dbReference type="GO" id="GO:0006085">
    <property type="term" value="P:acetyl-CoA biosynthetic process"/>
    <property type="evidence" value="ECO:0007669"/>
    <property type="project" value="UniProtKB-UniPathway"/>
</dbReference>
<dbReference type="AlphaFoldDB" id="A0A4R7JU90"/>
<dbReference type="GO" id="GO:0005737">
    <property type="term" value="C:cytoplasm"/>
    <property type="evidence" value="ECO:0007669"/>
    <property type="project" value="UniProtKB-SubCell"/>
</dbReference>
<dbReference type="OrthoDB" id="9808984at2"/>
<dbReference type="EMBL" id="SOAX01000003">
    <property type="protein sequence ID" value="TDT41625.1"/>
    <property type="molecule type" value="Genomic_DNA"/>
</dbReference>
<comment type="subunit">
    <text evidence="5">Homohexamer.</text>
</comment>
<evidence type="ECO:0000256" key="3">
    <source>
        <dbReference type="ARBA" id="ARBA00008756"/>
    </source>
</evidence>
<sequence length="711" mass="77261">MPKNLFVVSTELESGLTSVSMGLVRALDGVGVRVGFYKPIAQTSNRDRMDHSVNYIRARTTLDPSDPIPLKQAQERVNQGESGQLMEDIIEGHHNASKGCDVVVVEGLVPDRQESYVQRLNVEIARNLDAQIILVSAPGERTPKEMAEHLAFSARIFSESSQPEVLGVILNRLNEPANRSLPLSAANPPPVRGFDWENECDVFRDGRLQLIGAIPWRQELIAPRVRDVAHELDANMIFKGSLDTRRVHQLSIVARTIPNMVDSLRPGTLVVTPGDREDIVMAAALAALSGVPLAGLVLTGGLIPDKRTQNFCKAALDTGVTVLTTTMDTYSATHCLANMDTSVPIEDTERVEKVMQATAEGIDAEWLRQHLSVDREPRLSPPAFRYLLTQRAREADKRIVLPEGDEPRTLAAAARCQERGLARCVLIGSPKEIHAVAESKGIKLPEGIEIIDPDEVRDSYIDAMVELRKHKGMKPDMAEALLEDNVMLATLMVALDEMDGLVSGAVHTTANTIRPALQLIKTHEQARIVSSVFFMCLPDQVRVYGDCAVNPDPDAEELADIAIQSADSASTFGITPKVAMVSYSTGDSGTGDDVEKVRKATAIAQKRRPDLIIDGPLQYDAAATESVAKSKAPKSPVAGKATVFVFPDLNTGNTTYKAVQRSANVVSIGPMLQGLRKPVNDLSRGALVDDIVFTIALTAIQARQVETQGLN</sequence>
<dbReference type="FunFam" id="3.40.50.10750:FF:000001">
    <property type="entry name" value="Phosphate acetyltransferase"/>
    <property type="match status" value="1"/>
</dbReference>
<evidence type="ECO:0000256" key="1">
    <source>
        <dbReference type="ARBA" id="ARBA00004496"/>
    </source>
</evidence>
<evidence type="ECO:0000256" key="11">
    <source>
        <dbReference type="ARBA" id="ARBA00031108"/>
    </source>
</evidence>
<evidence type="ECO:0000256" key="10">
    <source>
        <dbReference type="ARBA" id="ARBA00023315"/>
    </source>
</evidence>
<evidence type="ECO:0000256" key="7">
    <source>
        <dbReference type="ARBA" id="ARBA00021528"/>
    </source>
</evidence>
<dbReference type="UniPathway" id="UPA00340">
    <property type="reaction ID" value="UER00459"/>
</dbReference>
<dbReference type="InterPro" id="IPR028979">
    <property type="entry name" value="Ser_kin/Pase_Hpr-like_N_sf"/>
</dbReference>
<dbReference type="Pfam" id="PF07085">
    <property type="entry name" value="DRTGG"/>
    <property type="match status" value="1"/>
</dbReference>
<dbReference type="SUPFAM" id="SSF53659">
    <property type="entry name" value="Isocitrate/Isopropylmalate dehydrogenase-like"/>
    <property type="match status" value="1"/>
</dbReference>
<evidence type="ECO:0000259" key="13">
    <source>
        <dbReference type="Pfam" id="PF01515"/>
    </source>
</evidence>
<comment type="caution">
    <text evidence="15">The sequence shown here is derived from an EMBL/GenBank/DDBJ whole genome shotgun (WGS) entry which is preliminary data.</text>
</comment>
<dbReference type="SUPFAM" id="SSF52540">
    <property type="entry name" value="P-loop containing nucleoside triphosphate hydrolases"/>
    <property type="match status" value="1"/>
</dbReference>
<dbReference type="NCBIfam" id="NF007233">
    <property type="entry name" value="PRK09653.1"/>
    <property type="match status" value="1"/>
</dbReference>
<evidence type="ECO:0000259" key="14">
    <source>
        <dbReference type="Pfam" id="PF07085"/>
    </source>
</evidence>
<dbReference type="Gene3D" id="3.40.1390.20">
    <property type="entry name" value="HprK N-terminal domain-like"/>
    <property type="match status" value="1"/>
</dbReference>
<dbReference type="SUPFAM" id="SSF75138">
    <property type="entry name" value="HprK N-terminal domain-like"/>
    <property type="match status" value="1"/>
</dbReference>
<reference evidence="15 16" key="1">
    <citation type="submission" date="2019-03" db="EMBL/GenBank/DDBJ databases">
        <title>Genomic Encyclopedia of Type Strains, Phase IV (KMG-IV): sequencing the most valuable type-strain genomes for metagenomic binning, comparative biology and taxonomic classification.</title>
        <authorList>
            <person name="Goeker M."/>
        </authorList>
    </citation>
    <scope>NUCLEOTIDE SEQUENCE [LARGE SCALE GENOMIC DNA]</scope>
    <source>
        <strain evidence="15 16">DSM 15505</strain>
    </source>
</reference>
<dbReference type="Gene3D" id="3.40.50.10750">
    <property type="entry name" value="Isocitrate/Isopropylmalate dehydrogenase-like"/>
    <property type="match status" value="1"/>
</dbReference>
<feature type="domain" description="DRTGG" evidence="14">
    <location>
        <begin position="227"/>
        <end position="336"/>
    </location>
</feature>
<dbReference type="PIRSF" id="PIRSF006107">
    <property type="entry name" value="PhpActrans_proteobac"/>
    <property type="match status" value="1"/>
</dbReference>
<dbReference type="Proteomes" id="UP000295830">
    <property type="component" value="Unassembled WGS sequence"/>
</dbReference>
<feature type="domain" description="Phosphate acetyl/butaryl transferase" evidence="13">
    <location>
        <begin position="384"/>
        <end position="699"/>
    </location>
</feature>
<dbReference type="EC" id="2.3.1.8" evidence="6 12"/>
<dbReference type="InterPro" id="IPR042112">
    <property type="entry name" value="P_AcTrfase_dom2"/>
</dbReference>
<dbReference type="InterPro" id="IPR042113">
    <property type="entry name" value="P_AcTrfase_dom1"/>
</dbReference>
<evidence type="ECO:0000256" key="5">
    <source>
        <dbReference type="ARBA" id="ARBA00011643"/>
    </source>
</evidence>
<proteinExistence type="inferred from homology"/>
<dbReference type="InterPro" id="IPR002505">
    <property type="entry name" value="PTA_PTB"/>
</dbReference>